<evidence type="ECO:0000256" key="5">
    <source>
        <dbReference type="ARBA" id="ARBA00022989"/>
    </source>
</evidence>
<dbReference type="PROSITE" id="PS50928">
    <property type="entry name" value="ABC_TM1"/>
    <property type="match status" value="1"/>
</dbReference>
<accession>A0A6J4VEL3</accession>
<dbReference type="SUPFAM" id="SSF161098">
    <property type="entry name" value="MetI-like"/>
    <property type="match status" value="1"/>
</dbReference>
<comment type="similarity">
    <text evidence="7">Belongs to the binding-protein-dependent transport system permease family.</text>
</comment>
<gene>
    <name evidence="9" type="ORF">AVDCRST_MAG59-4247</name>
</gene>
<dbReference type="Pfam" id="PF00528">
    <property type="entry name" value="BPD_transp_1"/>
    <property type="match status" value="1"/>
</dbReference>
<name>A0A6J4VEL3_9BACT</name>
<dbReference type="EMBL" id="CADCWF010000311">
    <property type="protein sequence ID" value="CAA9577059.1"/>
    <property type="molecule type" value="Genomic_DNA"/>
</dbReference>
<comment type="subcellular location">
    <subcellularLocation>
        <location evidence="1 7">Cell membrane</location>
        <topology evidence="1 7">Multi-pass membrane protein</topology>
    </subcellularLocation>
</comment>
<feature type="transmembrane region" description="Helical" evidence="7">
    <location>
        <begin position="176"/>
        <end position="194"/>
    </location>
</feature>
<dbReference type="PANTHER" id="PTHR43005:SF1">
    <property type="entry name" value="SPERMIDINE_PUTRESCINE TRANSPORT SYSTEM PERMEASE PROTEIN"/>
    <property type="match status" value="1"/>
</dbReference>
<feature type="transmembrane region" description="Helical" evidence="7">
    <location>
        <begin position="20"/>
        <end position="46"/>
    </location>
</feature>
<dbReference type="GO" id="GO:0005886">
    <property type="term" value="C:plasma membrane"/>
    <property type="evidence" value="ECO:0007669"/>
    <property type="project" value="UniProtKB-SubCell"/>
</dbReference>
<dbReference type="Gene3D" id="1.10.3720.10">
    <property type="entry name" value="MetI-like"/>
    <property type="match status" value="1"/>
</dbReference>
<feature type="transmembrane region" description="Helical" evidence="7">
    <location>
        <begin position="277"/>
        <end position="298"/>
    </location>
</feature>
<feature type="transmembrane region" description="Helical" evidence="7">
    <location>
        <begin position="87"/>
        <end position="108"/>
    </location>
</feature>
<evidence type="ECO:0000256" key="4">
    <source>
        <dbReference type="ARBA" id="ARBA00022692"/>
    </source>
</evidence>
<organism evidence="9">
    <name type="scientific">uncultured Thermomicrobiales bacterium</name>
    <dbReference type="NCBI Taxonomy" id="1645740"/>
    <lineage>
        <taxon>Bacteria</taxon>
        <taxon>Pseudomonadati</taxon>
        <taxon>Thermomicrobiota</taxon>
        <taxon>Thermomicrobia</taxon>
        <taxon>Thermomicrobiales</taxon>
        <taxon>environmental samples</taxon>
    </lineage>
</organism>
<keyword evidence="3" id="KW-1003">Cell membrane</keyword>
<evidence type="ECO:0000256" key="2">
    <source>
        <dbReference type="ARBA" id="ARBA00022448"/>
    </source>
</evidence>
<keyword evidence="5 7" id="KW-1133">Transmembrane helix</keyword>
<feature type="transmembrane region" description="Helical" evidence="7">
    <location>
        <begin position="215"/>
        <end position="234"/>
    </location>
</feature>
<dbReference type="AlphaFoldDB" id="A0A6J4VEL3"/>
<evidence type="ECO:0000256" key="6">
    <source>
        <dbReference type="ARBA" id="ARBA00023136"/>
    </source>
</evidence>
<keyword evidence="4 7" id="KW-0812">Transmembrane</keyword>
<dbReference type="CDD" id="cd06261">
    <property type="entry name" value="TM_PBP2"/>
    <property type="match status" value="1"/>
</dbReference>
<dbReference type="PANTHER" id="PTHR43005">
    <property type="entry name" value="BLR7065 PROTEIN"/>
    <property type="match status" value="1"/>
</dbReference>
<feature type="transmembrane region" description="Helical" evidence="7">
    <location>
        <begin position="115"/>
        <end position="138"/>
    </location>
</feature>
<evidence type="ECO:0000256" key="3">
    <source>
        <dbReference type="ARBA" id="ARBA00022475"/>
    </source>
</evidence>
<dbReference type="InterPro" id="IPR000515">
    <property type="entry name" value="MetI-like"/>
</dbReference>
<dbReference type="GO" id="GO:0055085">
    <property type="term" value="P:transmembrane transport"/>
    <property type="evidence" value="ECO:0007669"/>
    <property type="project" value="InterPro"/>
</dbReference>
<feature type="domain" description="ABC transmembrane type-1" evidence="8">
    <location>
        <begin position="81"/>
        <end position="293"/>
    </location>
</feature>
<reference evidence="9" key="1">
    <citation type="submission" date="2020-02" db="EMBL/GenBank/DDBJ databases">
        <authorList>
            <person name="Meier V. D."/>
        </authorList>
    </citation>
    <scope>NUCLEOTIDE SEQUENCE</scope>
    <source>
        <strain evidence="9">AVDCRST_MAG59</strain>
    </source>
</reference>
<evidence type="ECO:0000313" key="9">
    <source>
        <dbReference type="EMBL" id="CAA9577059.1"/>
    </source>
</evidence>
<keyword evidence="6 7" id="KW-0472">Membrane</keyword>
<proteinExistence type="inferred from homology"/>
<evidence type="ECO:0000256" key="1">
    <source>
        <dbReference type="ARBA" id="ARBA00004651"/>
    </source>
</evidence>
<evidence type="ECO:0000256" key="7">
    <source>
        <dbReference type="RuleBase" id="RU363032"/>
    </source>
</evidence>
<evidence type="ECO:0000259" key="8">
    <source>
        <dbReference type="PROSITE" id="PS50928"/>
    </source>
</evidence>
<sequence length="305" mass="33615">MRGPALSQHSAPRFRGRVRLAPAMLVLPAVLLIVAVLIYPIAYGLYLSLFDYVMTMSPDLTFVGLSNYRKLSADESFRNSLAVTGQFTAMTVALEFVIGLGIALLLTLEFPARPLFRALILLPLMVPPLVSGLLWRLMYDHELGVLSYFVRVLGGEPPVFLGDPKVALLAVSLTEVWRATPFMVLVLLAALQSVPNDLHEAAQIDGANAFDRFRAVTFPLILPVVLIALLFRTVDVLRTFDLVYLLTQGGPGSTTEVLSMFIYRYGFQSFDMGLTSAASMLLFALTLVVCAVYLRLIARRQAADR</sequence>
<keyword evidence="2 7" id="KW-0813">Transport</keyword>
<protein>
    <recommendedName>
        <fullName evidence="8">ABC transmembrane type-1 domain-containing protein</fullName>
    </recommendedName>
</protein>
<dbReference type="InterPro" id="IPR035906">
    <property type="entry name" value="MetI-like_sf"/>
</dbReference>